<organism evidence="2 3">
    <name type="scientific">Paractinoplanes rishiriensis</name>
    <dbReference type="NCBI Taxonomy" id="1050105"/>
    <lineage>
        <taxon>Bacteria</taxon>
        <taxon>Bacillati</taxon>
        <taxon>Actinomycetota</taxon>
        <taxon>Actinomycetes</taxon>
        <taxon>Micromonosporales</taxon>
        <taxon>Micromonosporaceae</taxon>
        <taxon>Paractinoplanes</taxon>
    </lineage>
</organism>
<reference evidence="2" key="1">
    <citation type="submission" date="2021-01" db="EMBL/GenBank/DDBJ databases">
        <title>Whole genome shotgun sequence of Actinoplanes rishiriensis NBRC 108556.</title>
        <authorList>
            <person name="Komaki H."/>
            <person name="Tamura T."/>
        </authorList>
    </citation>
    <scope>NUCLEOTIDE SEQUENCE</scope>
    <source>
        <strain evidence="2">NBRC 108556</strain>
    </source>
</reference>
<keyword evidence="3" id="KW-1185">Reference proteome</keyword>
<evidence type="ECO:0000256" key="1">
    <source>
        <dbReference type="SAM" id="MobiDB-lite"/>
    </source>
</evidence>
<name>A0A919K115_9ACTN</name>
<protein>
    <submittedName>
        <fullName evidence="2">Uncharacterized protein</fullName>
    </submittedName>
</protein>
<feature type="region of interest" description="Disordered" evidence="1">
    <location>
        <begin position="1"/>
        <end position="85"/>
    </location>
</feature>
<dbReference type="EMBL" id="BOMV01000067">
    <property type="protein sequence ID" value="GIE98926.1"/>
    <property type="molecule type" value="Genomic_DNA"/>
</dbReference>
<dbReference type="Proteomes" id="UP000636960">
    <property type="component" value="Unassembled WGS sequence"/>
</dbReference>
<gene>
    <name evidence="2" type="ORF">Ari01nite_63910</name>
</gene>
<evidence type="ECO:0000313" key="2">
    <source>
        <dbReference type="EMBL" id="GIE98926.1"/>
    </source>
</evidence>
<dbReference type="AlphaFoldDB" id="A0A919K115"/>
<proteinExistence type="predicted"/>
<accession>A0A919K115</accession>
<evidence type="ECO:0000313" key="3">
    <source>
        <dbReference type="Proteomes" id="UP000636960"/>
    </source>
</evidence>
<sequence>MPGLPRHHRVEGAPRRVPLLEAPNLNRKAPPPRHGRHPSIDIDPQHRTPGLPKLPGRNARATPDIKHHRPPPSAAGVPTNRVPAAGRTTNTTRITATGRASNTTRITATGRASNTTRIAATGRAPATAPASFGRGVGCATARVVVGRRAAAAPFPHRGRWAGGEVCDDAADQAGRVVRAGAVVAGGVQAEALGDLAVLVGR</sequence>
<comment type="caution">
    <text evidence="2">The sequence shown here is derived from an EMBL/GenBank/DDBJ whole genome shotgun (WGS) entry which is preliminary data.</text>
</comment>